<dbReference type="OrthoDB" id="9804790at2"/>
<dbReference type="GO" id="GO:0016491">
    <property type="term" value="F:oxidoreductase activity"/>
    <property type="evidence" value="ECO:0007669"/>
    <property type="project" value="UniProtKB-KW"/>
</dbReference>
<protein>
    <submittedName>
        <fullName evidence="8">Aldehyde oxidoreductase</fullName>
    </submittedName>
</protein>
<evidence type="ECO:0000256" key="5">
    <source>
        <dbReference type="PIRSR" id="PIRSR000097-2"/>
    </source>
</evidence>
<dbReference type="EMBL" id="LRPC01000001">
    <property type="protein sequence ID" value="KYG78345.1"/>
    <property type="molecule type" value="Genomic_DNA"/>
</dbReference>
<dbReference type="SUPFAM" id="SSF51430">
    <property type="entry name" value="NAD(P)-linked oxidoreductase"/>
    <property type="match status" value="1"/>
</dbReference>
<dbReference type="PIRSF" id="PIRSF000097">
    <property type="entry name" value="AKR"/>
    <property type="match status" value="1"/>
</dbReference>
<gene>
    <name evidence="8" type="ORF">AWW68_06150</name>
</gene>
<dbReference type="STRING" id="333140.AWW68_06150"/>
<comment type="similarity">
    <text evidence="1">Belongs to the aldo/keto reductase family.</text>
</comment>
<evidence type="ECO:0000259" key="7">
    <source>
        <dbReference type="Pfam" id="PF00248"/>
    </source>
</evidence>
<sequence length="315" mass="35673">MNQLTFRNGDKIDAIGLGTWKSEPGDVYKAVREAIKIGYRHIDCAWIYQNEAEIGQAFKDAFADGDVKREELFITSKLWNTFHHPDDVESNIQETLKNLQLDYLDLYLMHWPVAMKKGVGFPESADDFVSLEEIPLIDTWQAMEQLKAKGLTKHIGVSNFNIPKIQGLIDAGGSVPEMNQVESHPLLAQKELLEFCKKHEILYTAYSPLGSRDRQGQSGNEPDMFELAVVKAIAENHDVHPAQILIKWAEGRGTIVIPKSVNPKRLKANLESANIPLSELEMMELNKLDKGYRFIDGSFWEKEGGPYTVDSLWND</sequence>
<dbReference type="AlphaFoldDB" id="A0A150XI54"/>
<evidence type="ECO:0000256" key="4">
    <source>
        <dbReference type="PIRSR" id="PIRSR000097-1"/>
    </source>
</evidence>
<evidence type="ECO:0000256" key="6">
    <source>
        <dbReference type="PIRSR" id="PIRSR000097-3"/>
    </source>
</evidence>
<feature type="active site" description="Proton donor" evidence="4">
    <location>
        <position position="48"/>
    </location>
</feature>
<reference evidence="8 9" key="1">
    <citation type="submission" date="2016-01" db="EMBL/GenBank/DDBJ databases">
        <title>Genome sequencing of Roseivirga spongicola UST030701-084.</title>
        <authorList>
            <person name="Selvaratnam C."/>
            <person name="Thevarajoo S."/>
            <person name="Goh K.M."/>
            <person name="Ee R."/>
            <person name="Chan K.-G."/>
            <person name="Chong C.S."/>
        </authorList>
    </citation>
    <scope>NUCLEOTIDE SEQUENCE [LARGE SCALE GENOMIC DNA]</scope>
    <source>
        <strain evidence="8 9">UST030701-084</strain>
    </source>
</reference>
<dbReference type="PROSITE" id="PS00798">
    <property type="entry name" value="ALDOKETO_REDUCTASE_1"/>
    <property type="match status" value="1"/>
</dbReference>
<dbReference type="Pfam" id="PF00248">
    <property type="entry name" value="Aldo_ket_red"/>
    <property type="match status" value="1"/>
</dbReference>
<dbReference type="Proteomes" id="UP000075606">
    <property type="component" value="Unassembled WGS sequence"/>
</dbReference>
<dbReference type="FunFam" id="3.20.20.100:FF:000006">
    <property type="entry name" value="Aldo-keto reductase family 1 member A1"/>
    <property type="match status" value="1"/>
</dbReference>
<name>A0A150XI54_9BACT</name>
<dbReference type="InterPro" id="IPR023210">
    <property type="entry name" value="NADP_OxRdtase_dom"/>
</dbReference>
<keyword evidence="2" id="KW-0521">NADP</keyword>
<dbReference type="RefSeq" id="WP_068217915.1">
    <property type="nucleotide sequence ID" value="NZ_CP139724.1"/>
</dbReference>
<evidence type="ECO:0000313" key="8">
    <source>
        <dbReference type="EMBL" id="KYG78345.1"/>
    </source>
</evidence>
<comment type="caution">
    <text evidence="8">The sequence shown here is derived from an EMBL/GenBank/DDBJ whole genome shotgun (WGS) entry which is preliminary data.</text>
</comment>
<keyword evidence="9" id="KW-1185">Reference proteome</keyword>
<feature type="site" description="Lowers pKa of active site Tyr" evidence="6">
    <location>
        <position position="77"/>
    </location>
</feature>
<proteinExistence type="inferred from homology"/>
<dbReference type="InterPro" id="IPR020471">
    <property type="entry name" value="AKR"/>
</dbReference>
<dbReference type="PRINTS" id="PR00069">
    <property type="entry name" value="ALDKETRDTASE"/>
</dbReference>
<dbReference type="Gene3D" id="3.20.20.100">
    <property type="entry name" value="NADP-dependent oxidoreductase domain"/>
    <property type="match status" value="1"/>
</dbReference>
<accession>A0A150XI54</accession>
<evidence type="ECO:0000256" key="3">
    <source>
        <dbReference type="ARBA" id="ARBA00023002"/>
    </source>
</evidence>
<evidence type="ECO:0000256" key="1">
    <source>
        <dbReference type="ARBA" id="ARBA00007905"/>
    </source>
</evidence>
<feature type="binding site" evidence="5">
    <location>
        <position position="110"/>
    </location>
    <ligand>
        <name>substrate</name>
    </ligand>
</feature>
<organism evidence="8 9">
    <name type="scientific">Roseivirga spongicola</name>
    <dbReference type="NCBI Taxonomy" id="333140"/>
    <lineage>
        <taxon>Bacteria</taxon>
        <taxon>Pseudomonadati</taxon>
        <taxon>Bacteroidota</taxon>
        <taxon>Cytophagia</taxon>
        <taxon>Cytophagales</taxon>
        <taxon>Roseivirgaceae</taxon>
        <taxon>Roseivirga</taxon>
    </lineage>
</organism>
<evidence type="ECO:0000256" key="2">
    <source>
        <dbReference type="ARBA" id="ARBA00022857"/>
    </source>
</evidence>
<dbReference type="InterPro" id="IPR036812">
    <property type="entry name" value="NAD(P)_OxRdtase_dom_sf"/>
</dbReference>
<feature type="domain" description="NADP-dependent oxidoreductase" evidence="7">
    <location>
        <begin position="15"/>
        <end position="289"/>
    </location>
</feature>
<dbReference type="InterPro" id="IPR018170">
    <property type="entry name" value="Aldo/ket_reductase_CS"/>
</dbReference>
<dbReference type="PANTHER" id="PTHR11732">
    <property type="entry name" value="ALDO/KETO REDUCTASE"/>
    <property type="match status" value="1"/>
</dbReference>
<evidence type="ECO:0000313" key="9">
    <source>
        <dbReference type="Proteomes" id="UP000075606"/>
    </source>
</evidence>
<dbReference type="PROSITE" id="PS00062">
    <property type="entry name" value="ALDOKETO_REDUCTASE_2"/>
    <property type="match status" value="1"/>
</dbReference>
<keyword evidence="3" id="KW-0560">Oxidoreductase</keyword>